<organism evidence="2 3">
    <name type="scientific">Neorhizobium phenanthreniclasticum</name>
    <dbReference type="NCBI Taxonomy" id="3157917"/>
    <lineage>
        <taxon>Bacteria</taxon>
        <taxon>Pseudomonadati</taxon>
        <taxon>Pseudomonadota</taxon>
        <taxon>Alphaproteobacteria</taxon>
        <taxon>Hyphomicrobiales</taxon>
        <taxon>Rhizobiaceae</taxon>
        <taxon>Rhizobium/Agrobacterium group</taxon>
        <taxon>Neorhizobium</taxon>
    </lineage>
</organism>
<keyword evidence="3" id="KW-1185">Reference proteome</keyword>
<dbReference type="Proteomes" id="UP001496627">
    <property type="component" value="Unassembled WGS sequence"/>
</dbReference>
<accession>A0ABV0MCF8</accession>
<dbReference type="EMBL" id="JBEAAL010000046">
    <property type="protein sequence ID" value="MEQ1409511.1"/>
    <property type="molecule type" value="Genomic_DNA"/>
</dbReference>
<evidence type="ECO:0000256" key="1">
    <source>
        <dbReference type="SAM" id="MobiDB-lite"/>
    </source>
</evidence>
<reference evidence="2 3" key="1">
    <citation type="submission" date="2024-05" db="EMBL/GenBank/DDBJ databases">
        <title>Neorhizobium sp. Rsf11, a plant growth promoting and heavy metal resistant PAH-degrader.</title>
        <authorList>
            <person name="Golubev S.N."/>
            <person name="Muratova A.Y."/>
            <person name="Markelova M.I."/>
        </authorList>
    </citation>
    <scope>NUCLEOTIDE SEQUENCE [LARGE SCALE GENOMIC DNA]</scope>
    <source>
        <strain evidence="2 3">Rsf11</strain>
    </source>
</reference>
<protein>
    <submittedName>
        <fullName evidence="2">Uncharacterized protein</fullName>
    </submittedName>
</protein>
<dbReference type="RefSeq" id="WP_227705628.1">
    <property type="nucleotide sequence ID" value="NZ_JBEAAL010000046.1"/>
</dbReference>
<name>A0ABV0MCF8_9HYPH</name>
<gene>
    <name evidence="2" type="ORF">ABK249_31910</name>
</gene>
<feature type="region of interest" description="Disordered" evidence="1">
    <location>
        <begin position="549"/>
        <end position="588"/>
    </location>
</feature>
<evidence type="ECO:0000313" key="2">
    <source>
        <dbReference type="EMBL" id="MEQ1409511.1"/>
    </source>
</evidence>
<sequence length="588" mass="62190">MPGNELQITGGITQALLDALNQIHIAVAAQLVNPDGSPSRSAVYMHLPVGQPIDPKMYANPWTPAGGSAYGAVSNTGAFTAPTPPPLPEGTPATPAGQLTAMPQPNPQLQLAINSAFNTARRVDDMLMVTDKGVAVSWPQRTVSIEYFTALSGMQAEPIPEPSADIKKRIADAQKTLYLMDADGNFTGYTPRHTAYRRNQKALADARSEYALAYSQAMSDPVQGQAWPVTSARYQNAVDQAYNDFRDMGGQEIEDAIATLQSIGGSAAAALIAKARKMYDDYSIGLGGAIAVKVPWSYVDPVSWWDHTNRDFGVMKVKASSTQYQTSGGGGQHSFGHSFYTNESSSTSGSAGYHVFGFGASANASHSSTSHDDGWNTDQSSWNWHQDQSSSATVSFEWFVASIERPWLLGDLFHMDGWYLAGQKKNSISDGTIEGQIGDVPKLLPMIPKAFLIVRNVTITADSWGSMGSVFQSATDSASGHTDSSSTSYGGKVGWFGLGGSVQHSSSESSGAFSNQHDAYQGFSFTSSGTGGTLELFGSQIVGWIGQIQPAAPRKDDPALANGGSNDTPADAGGSPAVPEDANAAPQN</sequence>
<evidence type="ECO:0000313" key="3">
    <source>
        <dbReference type="Proteomes" id="UP001496627"/>
    </source>
</evidence>
<proteinExistence type="predicted"/>
<comment type="caution">
    <text evidence="2">The sequence shown here is derived from an EMBL/GenBank/DDBJ whole genome shotgun (WGS) entry which is preliminary data.</text>
</comment>